<evidence type="ECO:0000313" key="4">
    <source>
        <dbReference type="WBParaSite" id="PSU_v2.g2194.t1"/>
    </source>
</evidence>
<accession>A0A914YVT7</accession>
<dbReference type="Proteomes" id="UP000887577">
    <property type="component" value="Unplaced"/>
</dbReference>
<evidence type="ECO:0000313" key="3">
    <source>
        <dbReference type="Proteomes" id="UP000887577"/>
    </source>
</evidence>
<protein>
    <submittedName>
        <fullName evidence="4">Uncharacterized protein</fullName>
    </submittedName>
</protein>
<sequence length="284" mass="32048">MFVNFMGLISVFIFKNQAHVCIYQKRHDFKLMIFGKAANLTYDIPVFEDGSSFTIKQIAISGTRVTLLLISHKAAYRMLLHINGLEIINSVPLQYIGHANELVWQPLVDSDVYLKINGSNFVDTVRLFYENVSSSENISNSYQPCNKFKEFKILVVRNTTLTDKLPAVLPYNYLIIIICVLSVSLLLTCGFIAVFVFLISKKRGNDVGILRSVDPLTCSHVFPPPYETHENNYRRVNTPANIRVFGNSTATVMSQQLASFEECEESTYSNPESDKCSDNCSLGI</sequence>
<keyword evidence="1" id="KW-0472">Membrane</keyword>
<feature type="transmembrane region" description="Helical" evidence="1">
    <location>
        <begin position="173"/>
        <end position="199"/>
    </location>
</feature>
<keyword evidence="2" id="KW-0732">Signal</keyword>
<feature type="signal peptide" evidence="2">
    <location>
        <begin position="1"/>
        <end position="18"/>
    </location>
</feature>
<keyword evidence="3" id="KW-1185">Reference proteome</keyword>
<name>A0A914YVT7_9BILA</name>
<dbReference type="WBParaSite" id="PSU_v2.g2194.t1">
    <property type="protein sequence ID" value="PSU_v2.g2194.t1"/>
    <property type="gene ID" value="PSU_v2.g2194"/>
</dbReference>
<evidence type="ECO:0000256" key="2">
    <source>
        <dbReference type="SAM" id="SignalP"/>
    </source>
</evidence>
<evidence type="ECO:0000256" key="1">
    <source>
        <dbReference type="SAM" id="Phobius"/>
    </source>
</evidence>
<organism evidence="3 4">
    <name type="scientific">Panagrolaimus superbus</name>
    <dbReference type="NCBI Taxonomy" id="310955"/>
    <lineage>
        <taxon>Eukaryota</taxon>
        <taxon>Metazoa</taxon>
        <taxon>Ecdysozoa</taxon>
        <taxon>Nematoda</taxon>
        <taxon>Chromadorea</taxon>
        <taxon>Rhabditida</taxon>
        <taxon>Tylenchina</taxon>
        <taxon>Panagrolaimomorpha</taxon>
        <taxon>Panagrolaimoidea</taxon>
        <taxon>Panagrolaimidae</taxon>
        <taxon>Panagrolaimus</taxon>
    </lineage>
</organism>
<dbReference type="AlphaFoldDB" id="A0A914YVT7"/>
<feature type="chain" id="PRO_5037915686" evidence="2">
    <location>
        <begin position="19"/>
        <end position="284"/>
    </location>
</feature>
<keyword evidence="1" id="KW-0812">Transmembrane</keyword>
<keyword evidence="1" id="KW-1133">Transmembrane helix</keyword>
<reference evidence="4" key="1">
    <citation type="submission" date="2022-11" db="UniProtKB">
        <authorList>
            <consortium name="WormBaseParasite"/>
        </authorList>
    </citation>
    <scope>IDENTIFICATION</scope>
</reference>
<proteinExistence type="predicted"/>